<dbReference type="SUPFAM" id="SSF161070">
    <property type="entry name" value="SNF-like"/>
    <property type="match status" value="1"/>
</dbReference>
<dbReference type="NCBIfam" id="NF037979">
    <property type="entry name" value="Na_transp"/>
    <property type="match status" value="1"/>
</dbReference>
<keyword evidence="5 6" id="KW-0472">Membrane</keyword>
<feature type="transmembrane region" description="Helical" evidence="6">
    <location>
        <begin position="223"/>
        <end position="247"/>
    </location>
</feature>
<evidence type="ECO:0000256" key="4">
    <source>
        <dbReference type="ARBA" id="ARBA00022989"/>
    </source>
</evidence>
<evidence type="ECO:0000256" key="3">
    <source>
        <dbReference type="ARBA" id="ARBA00022692"/>
    </source>
</evidence>
<dbReference type="OrthoDB" id="86283at2157"/>
<dbReference type="STRING" id="529709.PYCH_10040"/>
<feature type="transmembrane region" description="Helical" evidence="6">
    <location>
        <begin position="109"/>
        <end position="127"/>
    </location>
</feature>
<dbReference type="RefSeq" id="WP_013905744.1">
    <property type="nucleotide sequence ID" value="NC_015680.1"/>
</dbReference>
<evidence type="ECO:0000256" key="1">
    <source>
        <dbReference type="ARBA" id="ARBA00004141"/>
    </source>
</evidence>
<feature type="transmembrane region" description="Helical" evidence="6">
    <location>
        <begin position="37"/>
        <end position="55"/>
    </location>
</feature>
<evidence type="ECO:0000256" key="6">
    <source>
        <dbReference type="SAM" id="Phobius"/>
    </source>
</evidence>
<dbReference type="EMBL" id="CP002779">
    <property type="protein sequence ID" value="AEH24687.1"/>
    <property type="molecule type" value="Genomic_DNA"/>
</dbReference>
<keyword evidence="8" id="KW-1185">Reference proteome</keyword>
<feature type="transmembrane region" description="Helical" evidence="6">
    <location>
        <begin position="7"/>
        <end position="25"/>
    </location>
</feature>
<gene>
    <name evidence="7" type="ordered locus">PYCH_10040</name>
</gene>
<proteinExistence type="predicted"/>
<dbReference type="Proteomes" id="UP000008386">
    <property type="component" value="Chromosome"/>
</dbReference>
<keyword evidence="3 6" id="KW-0812">Transmembrane</keyword>
<keyword evidence="2" id="KW-0813">Transport</keyword>
<feature type="transmembrane region" description="Helical" evidence="6">
    <location>
        <begin position="189"/>
        <end position="211"/>
    </location>
</feature>
<feature type="transmembrane region" description="Helical" evidence="6">
    <location>
        <begin position="75"/>
        <end position="97"/>
    </location>
</feature>
<feature type="transmembrane region" description="Helical" evidence="6">
    <location>
        <begin position="432"/>
        <end position="454"/>
    </location>
</feature>
<organism evidence="7 8">
    <name type="scientific">Pyrococcus yayanosii (strain CH1 / JCM 16557)</name>
    <dbReference type="NCBI Taxonomy" id="529709"/>
    <lineage>
        <taxon>Archaea</taxon>
        <taxon>Methanobacteriati</taxon>
        <taxon>Methanobacteriota</taxon>
        <taxon>Thermococci</taxon>
        <taxon>Thermococcales</taxon>
        <taxon>Thermococcaceae</taxon>
        <taxon>Pyrococcus</taxon>
    </lineage>
</organism>
<dbReference type="GO" id="GO:0016020">
    <property type="term" value="C:membrane"/>
    <property type="evidence" value="ECO:0007669"/>
    <property type="project" value="UniProtKB-SubCell"/>
</dbReference>
<dbReference type="KEGG" id="pya:PYCH_10040"/>
<accession>F8AEK8</accession>
<dbReference type="InterPro" id="IPR000175">
    <property type="entry name" value="Na/ntran_symport"/>
</dbReference>
<feature type="transmembrane region" description="Helical" evidence="6">
    <location>
        <begin position="405"/>
        <end position="426"/>
    </location>
</feature>
<feature type="transmembrane region" description="Helical" evidence="6">
    <location>
        <begin position="311"/>
        <end position="331"/>
    </location>
</feature>
<dbReference type="HOGENOM" id="CLU_590028_0_0_2"/>
<sequence>MRKLNLYFAFIVIAYTVGIWTFTVTPKVLMLLGLKGAVLMLAFTLVAAAAIVLQISSINATKYRVHEYLVKVARFPSISIIMISFLLVVTAVIGHYTGEALAKALNTNIAIFGILSILLVALLLLMARGRTLQLIVIVSVLFVILAVLSAVFLHSKVDEVVVDRASRTYLTATFDAMKSFEAPLKLSSVVQVFLVSILSFGLGVGFYYVLGTFMPPDLDIKKVLAIVILLQVMLSLVAALVVAYSIAISHQAYSTAFKTRDPWEAQEIYEKYFLPLLKYRQSEDIKIIYSVEAIYLIPDVLRTTKLEGGEGIITFLMLSLFLAGFTTLLLLIEGGAQIAADVFQINRRNSIAVITALSSILTGLTAIPSIKVVLTTVVVIMIPVFAAVELLPVMRARGIWGASKGATAVLVAIFIALWLPAVITVARIREEAVMLGIALGLVLLVPLLFNGVLVKSGKR</sequence>
<evidence type="ECO:0000256" key="5">
    <source>
        <dbReference type="ARBA" id="ARBA00023136"/>
    </source>
</evidence>
<dbReference type="GeneID" id="10837578"/>
<evidence type="ECO:0000256" key="2">
    <source>
        <dbReference type="ARBA" id="ARBA00022448"/>
    </source>
</evidence>
<protein>
    <submittedName>
        <fullName evidence="7">Uncharacterized protein</fullName>
    </submittedName>
</protein>
<evidence type="ECO:0000313" key="8">
    <source>
        <dbReference type="Proteomes" id="UP000008386"/>
    </source>
</evidence>
<feature type="transmembrane region" description="Helical" evidence="6">
    <location>
        <begin position="134"/>
        <end position="153"/>
    </location>
</feature>
<name>F8AEK8_PYRYC</name>
<feature type="transmembrane region" description="Helical" evidence="6">
    <location>
        <begin position="373"/>
        <end position="393"/>
    </location>
</feature>
<dbReference type="PROSITE" id="PS50267">
    <property type="entry name" value="NA_NEUROTRAN_SYMP_3"/>
    <property type="match status" value="1"/>
</dbReference>
<reference evidence="7 8" key="1">
    <citation type="journal article" date="2011" name="J. Bacteriol.">
        <title>Complete genome sequence of the obligate piezophilic hyperthermophilic archaeon Pyrococcus yayanosii CH1.</title>
        <authorList>
            <person name="Jun X."/>
            <person name="Lupeng L."/>
            <person name="Minjuan X."/>
            <person name="Oger P."/>
            <person name="Fengping W."/>
            <person name="Jebbar M."/>
            <person name="Xiang X."/>
        </authorList>
    </citation>
    <scope>NUCLEOTIDE SEQUENCE [LARGE SCALE GENOMIC DNA]</scope>
    <source>
        <strain evidence="8">CH1 / JCM 16557</strain>
    </source>
</reference>
<dbReference type="eggNOG" id="arCOG03819">
    <property type="taxonomic scope" value="Archaea"/>
</dbReference>
<comment type="subcellular location">
    <subcellularLocation>
        <location evidence="1">Membrane</location>
        <topology evidence="1">Multi-pass membrane protein</topology>
    </subcellularLocation>
</comment>
<keyword evidence="4 6" id="KW-1133">Transmembrane helix</keyword>
<feature type="transmembrane region" description="Helical" evidence="6">
    <location>
        <begin position="351"/>
        <end position="367"/>
    </location>
</feature>
<evidence type="ECO:0000313" key="7">
    <source>
        <dbReference type="EMBL" id="AEH24687.1"/>
    </source>
</evidence>
<dbReference type="AlphaFoldDB" id="F8AEK8"/>
<dbReference type="InterPro" id="IPR037272">
    <property type="entry name" value="SNS_sf"/>
</dbReference>